<dbReference type="OrthoDB" id="2991872at2759"/>
<evidence type="ECO:0000313" key="5">
    <source>
        <dbReference type="Proteomes" id="UP000799444"/>
    </source>
</evidence>
<dbReference type="Pfam" id="PF11951">
    <property type="entry name" value="Fungal_trans_2"/>
    <property type="match status" value="1"/>
</dbReference>
<name>A0A9P4V131_9PLEO</name>
<dbReference type="Proteomes" id="UP000799444">
    <property type="component" value="Unassembled WGS sequence"/>
</dbReference>
<dbReference type="SMART" id="SM00066">
    <property type="entry name" value="GAL4"/>
    <property type="match status" value="1"/>
</dbReference>
<dbReference type="GO" id="GO:0000981">
    <property type="term" value="F:DNA-binding transcription factor activity, RNA polymerase II-specific"/>
    <property type="evidence" value="ECO:0007669"/>
    <property type="project" value="InterPro"/>
</dbReference>
<organism evidence="4 5">
    <name type="scientific">Polyplosphaeria fusca</name>
    <dbReference type="NCBI Taxonomy" id="682080"/>
    <lineage>
        <taxon>Eukaryota</taxon>
        <taxon>Fungi</taxon>
        <taxon>Dikarya</taxon>
        <taxon>Ascomycota</taxon>
        <taxon>Pezizomycotina</taxon>
        <taxon>Dothideomycetes</taxon>
        <taxon>Pleosporomycetidae</taxon>
        <taxon>Pleosporales</taxon>
        <taxon>Tetraplosphaeriaceae</taxon>
        <taxon>Polyplosphaeria</taxon>
    </lineage>
</organism>
<evidence type="ECO:0000256" key="2">
    <source>
        <dbReference type="SAM" id="MobiDB-lite"/>
    </source>
</evidence>
<gene>
    <name evidence="4" type="ORF">EJ04DRAFT_578770</name>
</gene>
<evidence type="ECO:0000256" key="1">
    <source>
        <dbReference type="ARBA" id="ARBA00023242"/>
    </source>
</evidence>
<dbReference type="InterPro" id="IPR021858">
    <property type="entry name" value="Fun_TF"/>
</dbReference>
<feature type="region of interest" description="Disordered" evidence="2">
    <location>
        <begin position="1"/>
        <end position="20"/>
    </location>
</feature>
<dbReference type="InterPro" id="IPR036864">
    <property type="entry name" value="Zn2-C6_fun-type_DNA-bd_sf"/>
</dbReference>
<reference evidence="4" key="1">
    <citation type="journal article" date="2020" name="Stud. Mycol.">
        <title>101 Dothideomycetes genomes: a test case for predicting lifestyles and emergence of pathogens.</title>
        <authorList>
            <person name="Haridas S."/>
            <person name="Albert R."/>
            <person name="Binder M."/>
            <person name="Bloem J."/>
            <person name="Labutti K."/>
            <person name="Salamov A."/>
            <person name="Andreopoulos B."/>
            <person name="Baker S."/>
            <person name="Barry K."/>
            <person name="Bills G."/>
            <person name="Bluhm B."/>
            <person name="Cannon C."/>
            <person name="Castanera R."/>
            <person name="Culley D."/>
            <person name="Daum C."/>
            <person name="Ezra D."/>
            <person name="Gonzalez J."/>
            <person name="Henrissat B."/>
            <person name="Kuo A."/>
            <person name="Liang C."/>
            <person name="Lipzen A."/>
            <person name="Lutzoni F."/>
            <person name="Magnuson J."/>
            <person name="Mondo S."/>
            <person name="Nolan M."/>
            <person name="Ohm R."/>
            <person name="Pangilinan J."/>
            <person name="Park H.-J."/>
            <person name="Ramirez L."/>
            <person name="Alfaro M."/>
            <person name="Sun H."/>
            <person name="Tritt A."/>
            <person name="Yoshinaga Y."/>
            <person name="Zwiers L.-H."/>
            <person name="Turgeon B."/>
            <person name="Goodwin S."/>
            <person name="Spatafora J."/>
            <person name="Crous P."/>
            <person name="Grigoriev I."/>
        </authorList>
    </citation>
    <scope>NUCLEOTIDE SEQUENCE</scope>
    <source>
        <strain evidence="4">CBS 125425</strain>
    </source>
</reference>
<sequence>MLFGRTVSVKHKASAGRGCPPDRSTLGRRCHVVMDCTSQGRLASHTDTLPLDSASCFPAMVYSGKGSKGCAPCRKRRTKCDLAVPSCSQCMRKGRPCHGYRTEIDRIFVHQTGIVKAKVRQSSRDLDGTDAPTDGSAMQLLARQPSRLAAVEDEAIHHFFAHYNEKFFAAEGQQSHGGFDYILPVYEKDLLSGGPVPEIVKASGLAALANMKASPELLTAAKATQVKVLRQLNDQLHDTRTALSDSSILTCIMLGIYENIACESPHATQAMTYHLNGAATLAKLRGPKQFSYGVGSGIFARMRGFLLAHSLQTREPLPKFIRNYLEDDEISQQDFDPEFYRLLARLCEVRSQHKTNGFIDEDMVNEAQSLMDEFAEWQPNISDWKANERPTPQPESLQSQNGEAYRYVWLATIWFFQRTARILASDMIIEWAREEVRGTPGSPASGRLDEAMEAQAELCEEVKDSTTYFLSVFKEAQSAMRTIGGYGLLWPLCVLSTASTSTAETMQWIERHSEMIADEFSVRQGKMMAEFMRNYT</sequence>
<dbReference type="GO" id="GO:0008270">
    <property type="term" value="F:zinc ion binding"/>
    <property type="evidence" value="ECO:0007669"/>
    <property type="project" value="InterPro"/>
</dbReference>
<dbReference type="Pfam" id="PF00172">
    <property type="entry name" value="Zn_clus"/>
    <property type="match status" value="1"/>
</dbReference>
<evidence type="ECO:0000313" key="4">
    <source>
        <dbReference type="EMBL" id="KAF2731880.1"/>
    </source>
</evidence>
<evidence type="ECO:0000259" key="3">
    <source>
        <dbReference type="PROSITE" id="PS50048"/>
    </source>
</evidence>
<feature type="domain" description="Zn(2)-C6 fungal-type" evidence="3">
    <location>
        <begin position="69"/>
        <end position="97"/>
    </location>
</feature>
<dbReference type="EMBL" id="ML996187">
    <property type="protein sequence ID" value="KAF2731880.1"/>
    <property type="molecule type" value="Genomic_DNA"/>
</dbReference>
<keyword evidence="1" id="KW-0539">Nucleus</keyword>
<dbReference type="PANTHER" id="PTHR38791">
    <property type="entry name" value="ZN(II)2CYS6 TRANSCRIPTION FACTOR (EUROFUNG)-RELATED-RELATED"/>
    <property type="match status" value="1"/>
</dbReference>
<dbReference type="InterPro" id="IPR053175">
    <property type="entry name" value="DHMBA_Reg_Transcription_Factor"/>
</dbReference>
<dbReference type="SUPFAM" id="SSF57701">
    <property type="entry name" value="Zn2/Cys6 DNA-binding domain"/>
    <property type="match status" value="1"/>
</dbReference>
<keyword evidence="5" id="KW-1185">Reference proteome</keyword>
<comment type="caution">
    <text evidence="4">The sequence shown here is derived from an EMBL/GenBank/DDBJ whole genome shotgun (WGS) entry which is preliminary data.</text>
</comment>
<dbReference type="Gene3D" id="4.10.240.10">
    <property type="entry name" value="Zn(2)-C6 fungal-type DNA-binding domain"/>
    <property type="match status" value="1"/>
</dbReference>
<dbReference type="CDD" id="cd00067">
    <property type="entry name" value="GAL4"/>
    <property type="match status" value="1"/>
</dbReference>
<protein>
    <recommendedName>
        <fullName evidence="3">Zn(2)-C6 fungal-type domain-containing protein</fullName>
    </recommendedName>
</protein>
<dbReference type="PROSITE" id="PS00463">
    <property type="entry name" value="ZN2_CY6_FUNGAL_1"/>
    <property type="match status" value="1"/>
</dbReference>
<proteinExistence type="predicted"/>
<dbReference type="InterPro" id="IPR001138">
    <property type="entry name" value="Zn2Cys6_DnaBD"/>
</dbReference>
<accession>A0A9P4V131</accession>
<dbReference type="PROSITE" id="PS50048">
    <property type="entry name" value="ZN2_CY6_FUNGAL_2"/>
    <property type="match status" value="1"/>
</dbReference>
<dbReference type="AlphaFoldDB" id="A0A9P4V131"/>